<evidence type="ECO:0000259" key="3">
    <source>
        <dbReference type="Pfam" id="PF01648"/>
    </source>
</evidence>
<evidence type="ECO:0000313" key="5">
    <source>
        <dbReference type="EMBL" id="MFC0865702.1"/>
    </source>
</evidence>
<keyword evidence="6" id="KW-1185">Reference proteome</keyword>
<dbReference type="PANTHER" id="PTHR12215:SF10">
    <property type="entry name" value="L-AMINOADIPATE-SEMIALDEHYDE DEHYDROGENASE-PHOSPHOPANTETHEINYL TRANSFERASE"/>
    <property type="match status" value="1"/>
</dbReference>
<dbReference type="PANTHER" id="PTHR12215">
    <property type="entry name" value="PHOSPHOPANTETHEINE TRANSFERASE"/>
    <property type="match status" value="1"/>
</dbReference>
<dbReference type="SUPFAM" id="SSF56214">
    <property type="entry name" value="4'-phosphopantetheinyl transferase"/>
    <property type="match status" value="2"/>
</dbReference>
<sequence length="252" mass="27094">MIPVIQRTGECRVWWADPRHQPIEAMMSVLNGPELRRASRFHREQDRRRFLTGAWLLRMVAGAELGVSPERVEVDRWCSGCGKAHGKPHIRTGEEPLHVSVSHSGNRVVVAVTTVGPLGVDVEAVPSGPVDALARCALSPAELPALRAVPESERRAAFARLWVRKEAVLKATGHGLRVPPDHVEVSGPDERPALVRWPLDIAPEDVPIAAIDAGAGYAGAIAVLARDHLITVSESHSTDLVQVPIASAASAA</sequence>
<gene>
    <name evidence="5" type="ORF">ACFHYQ_25730</name>
</gene>
<feature type="domain" description="4'-phosphopantetheinyl transferase N-terminal" evidence="4">
    <location>
        <begin position="17"/>
        <end position="112"/>
    </location>
</feature>
<keyword evidence="2 5" id="KW-0808">Transferase</keyword>
<organism evidence="5 6">
    <name type="scientific">Sphaerimonospora cavernae</name>
    <dbReference type="NCBI Taxonomy" id="1740611"/>
    <lineage>
        <taxon>Bacteria</taxon>
        <taxon>Bacillati</taxon>
        <taxon>Actinomycetota</taxon>
        <taxon>Actinomycetes</taxon>
        <taxon>Streptosporangiales</taxon>
        <taxon>Streptosporangiaceae</taxon>
        <taxon>Sphaerimonospora</taxon>
    </lineage>
</organism>
<dbReference type="Gene3D" id="3.90.470.20">
    <property type="entry name" value="4'-phosphopantetheinyl transferase domain"/>
    <property type="match status" value="2"/>
</dbReference>
<dbReference type="Pfam" id="PF01648">
    <property type="entry name" value="ACPS"/>
    <property type="match status" value="1"/>
</dbReference>
<comment type="caution">
    <text evidence="5">The sequence shown here is derived from an EMBL/GenBank/DDBJ whole genome shotgun (WGS) entry which is preliminary data.</text>
</comment>
<dbReference type="Pfam" id="PF22624">
    <property type="entry name" value="AASDHPPT_N"/>
    <property type="match status" value="1"/>
</dbReference>
<dbReference type="InterPro" id="IPR055066">
    <property type="entry name" value="AASDHPPT_N"/>
</dbReference>
<dbReference type="InterPro" id="IPR037143">
    <property type="entry name" value="4-PPantetheinyl_Trfase_dom_sf"/>
</dbReference>
<evidence type="ECO:0000256" key="2">
    <source>
        <dbReference type="ARBA" id="ARBA00022679"/>
    </source>
</evidence>
<reference evidence="5 6" key="1">
    <citation type="submission" date="2024-09" db="EMBL/GenBank/DDBJ databases">
        <authorList>
            <person name="Sun Q."/>
            <person name="Mori K."/>
        </authorList>
    </citation>
    <scope>NUCLEOTIDE SEQUENCE [LARGE SCALE GENOMIC DNA]</scope>
    <source>
        <strain evidence="5 6">TBRC 1851</strain>
    </source>
</reference>
<dbReference type="InterPro" id="IPR050559">
    <property type="entry name" value="P-Pant_transferase_sf"/>
</dbReference>
<dbReference type="Proteomes" id="UP001589870">
    <property type="component" value="Unassembled WGS sequence"/>
</dbReference>
<accession>A0ABV6UC19</accession>
<feature type="domain" description="4'-phosphopantetheinyl transferase" evidence="3">
    <location>
        <begin position="117"/>
        <end position="205"/>
    </location>
</feature>
<dbReference type="InterPro" id="IPR008278">
    <property type="entry name" value="4-PPantetheinyl_Trfase_dom"/>
</dbReference>
<protein>
    <submittedName>
        <fullName evidence="5">4'-phosphopantetheinyl transferase family protein</fullName>
    </submittedName>
</protein>
<name>A0ABV6UC19_9ACTN</name>
<dbReference type="GO" id="GO:0016740">
    <property type="term" value="F:transferase activity"/>
    <property type="evidence" value="ECO:0007669"/>
    <property type="project" value="UniProtKB-KW"/>
</dbReference>
<dbReference type="RefSeq" id="WP_394303711.1">
    <property type="nucleotide sequence ID" value="NZ_JBHMQT010000057.1"/>
</dbReference>
<dbReference type="EMBL" id="JBHMQT010000057">
    <property type="protein sequence ID" value="MFC0865702.1"/>
    <property type="molecule type" value="Genomic_DNA"/>
</dbReference>
<evidence type="ECO:0000256" key="1">
    <source>
        <dbReference type="ARBA" id="ARBA00010990"/>
    </source>
</evidence>
<evidence type="ECO:0000259" key="4">
    <source>
        <dbReference type="Pfam" id="PF22624"/>
    </source>
</evidence>
<comment type="similarity">
    <text evidence="1">Belongs to the P-Pant transferase superfamily. Gsp/Sfp/HetI/AcpT family.</text>
</comment>
<evidence type="ECO:0000313" key="6">
    <source>
        <dbReference type="Proteomes" id="UP001589870"/>
    </source>
</evidence>
<proteinExistence type="inferred from homology"/>